<dbReference type="FunFam" id="3.30.559.10:FF:000012">
    <property type="entry name" value="Non-ribosomal peptide synthetase"/>
    <property type="match status" value="2"/>
</dbReference>
<dbReference type="Pfam" id="PF00550">
    <property type="entry name" value="PP-binding"/>
    <property type="match status" value="3"/>
</dbReference>
<dbReference type="FunFam" id="3.40.50.980:FF:000001">
    <property type="entry name" value="Non-ribosomal peptide synthetase"/>
    <property type="match status" value="3"/>
</dbReference>
<dbReference type="FunFam" id="3.40.50.12780:FF:000012">
    <property type="entry name" value="Non-ribosomal peptide synthetase"/>
    <property type="match status" value="3"/>
</dbReference>
<dbReference type="PANTHER" id="PTHR45527">
    <property type="entry name" value="NONRIBOSOMAL PEPTIDE SYNTHETASE"/>
    <property type="match status" value="1"/>
</dbReference>
<dbReference type="Pfam" id="PF08242">
    <property type="entry name" value="Methyltransf_12"/>
    <property type="match status" value="1"/>
</dbReference>
<dbReference type="NCBIfam" id="TIGR01733">
    <property type="entry name" value="AA-adenyl-dom"/>
    <property type="match status" value="3"/>
</dbReference>
<dbReference type="Pfam" id="PF00668">
    <property type="entry name" value="Condensation"/>
    <property type="match status" value="3"/>
</dbReference>
<dbReference type="Gene3D" id="3.40.50.980">
    <property type="match status" value="6"/>
</dbReference>
<dbReference type="OrthoDB" id="9030879at2"/>
<feature type="region of interest" description="Disordered" evidence="6">
    <location>
        <begin position="3459"/>
        <end position="3490"/>
    </location>
</feature>
<proteinExistence type="inferred from homology"/>
<keyword evidence="3" id="KW-0596">Phosphopantetheine</keyword>
<dbReference type="InterPro" id="IPR001242">
    <property type="entry name" value="Condensation_dom"/>
</dbReference>
<feature type="domain" description="Carrier" evidence="7">
    <location>
        <begin position="1003"/>
        <end position="1078"/>
    </location>
</feature>
<dbReference type="FunFam" id="1.10.1200.10:FF:000005">
    <property type="entry name" value="Nonribosomal peptide synthetase 1"/>
    <property type="match status" value="3"/>
</dbReference>
<feature type="domain" description="Carrier" evidence="7">
    <location>
        <begin position="3558"/>
        <end position="3633"/>
    </location>
</feature>
<dbReference type="GO" id="GO:0031177">
    <property type="term" value="F:phosphopantetheine binding"/>
    <property type="evidence" value="ECO:0007669"/>
    <property type="project" value="InterPro"/>
</dbReference>
<evidence type="ECO:0000256" key="5">
    <source>
        <dbReference type="ARBA" id="ARBA00022737"/>
    </source>
</evidence>
<dbReference type="InterPro" id="IPR013217">
    <property type="entry name" value="Methyltransf_12"/>
</dbReference>
<evidence type="ECO:0000256" key="3">
    <source>
        <dbReference type="ARBA" id="ARBA00022450"/>
    </source>
</evidence>
<keyword evidence="5" id="KW-0677">Repeat</keyword>
<dbReference type="GO" id="GO:0003824">
    <property type="term" value="F:catalytic activity"/>
    <property type="evidence" value="ECO:0007669"/>
    <property type="project" value="InterPro"/>
</dbReference>
<dbReference type="InterPro" id="IPR009081">
    <property type="entry name" value="PP-bd_ACP"/>
</dbReference>
<dbReference type="PROSITE" id="PS00455">
    <property type="entry name" value="AMP_BINDING"/>
    <property type="match status" value="3"/>
</dbReference>
<dbReference type="GO" id="GO:0043041">
    <property type="term" value="P:amino acid activation for nonribosomal peptide biosynthetic process"/>
    <property type="evidence" value="ECO:0007669"/>
    <property type="project" value="TreeGrafter"/>
</dbReference>
<feature type="compositionally biased region" description="Polar residues" evidence="6">
    <location>
        <begin position="3474"/>
        <end position="3483"/>
    </location>
</feature>
<dbReference type="InterPro" id="IPR020845">
    <property type="entry name" value="AMP-binding_CS"/>
</dbReference>
<feature type="domain" description="Carrier" evidence="7">
    <location>
        <begin position="2065"/>
        <end position="2140"/>
    </location>
</feature>
<organism evidence="8 9">
    <name type="scientific">Dyella tabacisoli</name>
    <dbReference type="NCBI Taxonomy" id="2282381"/>
    <lineage>
        <taxon>Bacteria</taxon>
        <taxon>Pseudomonadati</taxon>
        <taxon>Pseudomonadota</taxon>
        <taxon>Gammaproteobacteria</taxon>
        <taxon>Lysobacterales</taxon>
        <taxon>Rhodanobacteraceae</taxon>
        <taxon>Dyella</taxon>
    </lineage>
</organism>
<dbReference type="Gene3D" id="3.30.559.30">
    <property type="entry name" value="Nonribosomal peptide synthetase, condensation domain"/>
    <property type="match status" value="3"/>
</dbReference>
<keyword evidence="4" id="KW-0597">Phosphoprotein</keyword>
<dbReference type="CDD" id="cd05930">
    <property type="entry name" value="A_NRPS"/>
    <property type="match status" value="3"/>
</dbReference>
<dbReference type="InterPro" id="IPR023213">
    <property type="entry name" value="CAT-like_dom_sf"/>
</dbReference>
<dbReference type="InterPro" id="IPR000873">
    <property type="entry name" value="AMP-dep_synth/lig_dom"/>
</dbReference>
<dbReference type="Pfam" id="PF13193">
    <property type="entry name" value="AMP-binding_C"/>
    <property type="match status" value="2"/>
</dbReference>
<dbReference type="FunFam" id="2.30.38.10:FF:000001">
    <property type="entry name" value="Non-ribosomal peptide synthetase PvdI"/>
    <property type="match status" value="3"/>
</dbReference>
<dbReference type="Gene3D" id="3.40.50.150">
    <property type="entry name" value="Vaccinia Virus protein VP39"/>
    <property type="match status" value="1"/>
</dbReference>
<dbReference type="InterPro" id="IPR010071">
    <property type="entry name" value="AA_adenyl_dom"/>
</dbReference>
<comment type="cofactor">
    <cofactor evidence="1">
        <name>pantetheine 4'-phosphate</name>
        <dbReference type="ChEBI" id="CHEBI:47942"/>
    </cofactor>
</comment>
<dbReference type="RefSeq" id="WP_114846802.1">
    <property type="nucleotide sequence ID" value="NZ_JBHSPE010000021.1"/>
</dbReference>
<evidence type="ECO:0000256" key="1">
    <source>
        <dbReference type="ARBA" id="ARBA00001957"/>
    </source>
</evidence>
<dbReference type="PROSITE" id="PS00012">
    <property type="entry name" value="PHOSPHOPANTETHEINE"/>
    <property type="match status" value="3"/>
</dbReference>
<dbReference type="FunFam" id="3.30.559.30:FF:000001">
    <property type="entry name" value="Non-ribosomal peptide synthetase"/>
    <property type="match status" value="1"/>
</dbReference>
<dbReference type="Proteomes" id="UP000253782">
    <property type="component" value="Unassembled WGS sequence"/>
</dbReference>
<dbReference type="NCBIfam" id="NF003417">
    <property type="entry name" value="PRK04813.1"/>
    <property type="match status" value="4"/>
</dbReference>
<dbReference type="InterPro" id="IPR029063">
    <property type="entry name" value="SAM-dependent_MTases_sf"/>
</dbReference>
<dbReference type="Gene3D" id="3.30.559.10">
    <property type="entry name" value="Chloramphenicol acetyltransferase-like domain"/>
    <property type="match status" value="3"/>
</dbReference>
<keyword evidence="9" id="KW-1185">Reference proteome</keyword>
<evidence type="ECO:0000259" key="7">
    <source>
        <dbReference type="PROSITE" id="PS50075"/>
    </source>
</evidence>
<dbReference type="SUPFAM" id="SSF47336">
    <property type="entry name" value="ACP-like"/>
    <property type="match status" value="3"/>
</dbReference>
<dbReference type="CDD" id="cd19543">
    <property type="entry name" value="DCL_NRPS"/>
    <property type="match status" value="1"/>
</dbReference>
<dbReference type="SUPFAM" id="SSF52777">
    <property type="entry name" value="CoA-dependent acyltransferases"/>
    <property type="match status" value="6"/>
</dbReference>
<dbReference type="SUPFAM" id="SSF56801">
    <property type="entry name" value="Acetyl-CoA synthetase-like"/>
    <property type="match status" value="3"/>
</dbReference>
<dbReference type="PANTHER" id="PTHR45527:SF1">
    <property type="entry name" value="FATTY ACID SYNTHASE"/>
    <property type="match status" value="1"/>
</dbReference>
<dbReference type="SUPFAM" id="SSF53335">
    <property type="entry name" value="S-adenosyl-L-methionine-dependent methyltransferases"/>
    <property type="match status" value="1"/>
</dbReference>
<dbReference type="PROSITE" id="PS50075">
    <property type="entry name" value="CARRIER"/>
    <property type="match status" value="3"/>
</dbReference>
<evidence type="ECO:0000313" key="8">
    <source>
        <dbReference type="EMBL" id="RDD80417.1"/>
    </source>
</evidence>
<dbReference type="InterPro" id="IPR029058">
    <property type="entry name" value="AB_hydrolase_fold"/>
</dbReference>
<dbReference type="Gene3D" id="1.10.1200.10">
    <property type="entry name" value="ACP-like"/>
    <property type="match status" value="2"/>
</dbReference>
<dbReference type="Gene3D" id="2.30.38.10">
    <property type="entry name" value="Luciferase, Domain 3"/>
    <property type="match status" value="3"/>
</dbReference>
<dbReference type="InterPro" id="IPR020806">
    <property type="entry name" value="PKS_PP-bd"/>
</dbReference>
<dbReference type="EMBL" id="QQAH01000017">
    <property type="protein sequence ID" value="RDD80417.1"/>
    <property type="molecule type" value="Genomic_DNA"/>
</dbReference>
<dbReference type="InterPro" id="IPR025110">
    <property type="entry name" value="AMP-bd_C"/>
</dbReference>
<comment type="similarity">
    <text evidence="2">Belongs to the ATP-dependent AMP-binding enzyme family.</text>
</comment>
<dbReference type="InterPro" id="IPR045851">
    <property type="entry name" value="AMP-bd_C_sf"/>
</dbReference>
<dbReference type="FunFam" id="3.30.300.30:FF:000010">
    <property type="entry name" value="Enterobactin synthetase component F"/>
    <property type="match status" value="2"/>
</dbReference>
<dbReference type="Gene3D" id="3.30.300.30">
    <property type="match status" value="4"/>
</dbReference>
<evidence type="ECO:0000256" key="4">
    <source>
        <dbReference type="ARBA" id="ARBA00022553"/>
    </source>
</evidence>
<evidence type="ECO:0000256" key="2">
    <source>
        <dbReference type="ARBA" id="ARBA00006432"/>
    </source>
</evidence>
<dbReference type="CDD" id="cd19531">
    <property type="entry name" value="LCL_NRPS-like"/>
    <property type="match status" value="2"/>
</dbReference>
<evidence type="ECO:0000256" key="6">
    <source>
        <dbReference type="SAM" id="MobiDB-lite"/>
    </source>
</evidence>
<dbReference type="Pfam" id="PF00501">
    <property type="entry name" value="AMP-binding"/>
    <property type="match status" value="3"/>
</dbReference>
<dbReference type="GO" id="GO:0005829">
    <property type="term" value="C:cytosol"/>
    <property type="evidence" value="ECO:0007669"/>
    <property type="project" value="TreeGrafter"/>
</dbReference>
<protein>
    <submittedName>
        <fullName evidence="8">Amino acid adenylation domain-containing protein</fullName>
    </submittedName>
</protein>
<dbReference type="GO" id="GO:0009403">
    <property type="term" value="P:toxin biosynthetic process"/>
    <property type="evidence" value="ECO:0007669"/>
    <property type="project" value="UniProtKB-ARBA"/>
</dbReference>
<comment type="caution">
    <text evidence="8">The sequence shown here is derived from an EMBL/GenBank/DDBJ whole genome shotgun (WGS) entry which is preliminary data.</text>
</comment>
<gene>
    <name evidence="8" type="ORF">DVJ77_17430</name>
</gene>
<evidence type="ECO:0000313" key="9">
    <source>
        <dbReference type="Proteomes" id="UP000253782"/>
    </source>
</evidence>
<dbReference type="InterPro" id="IPR036736">
    <property type="entry name" value="ACP-like_sf"/>
</dbReference>
<name>A0A369UIT7_9GAMM</name>
<reference evidence="8 9" key="1">
    <citation type="submission" date="2018-07" db="EMBL/GenBank/DDBJ databases">
        <title>Dyella tabacisoli L4-6T, whole genome shotgun sequence.</title>
        <authorList>
            <person name="Zhou X.-K."/>
            <person name="Li W.-J."/>
            <person name="Duan Y.-Q."/>
        </authorList>
    </citation>
    <scope>NUCLEOTIDE SEQUENCE [LARGE SCALE GENOMIC DNA]</scope>
    <source>
        <strain evidence="8 9">L4-6</strain>
    </source>
</reference>
<sequence>MSTPESQAAIARPRFTADELNRAIAEVGSVKDVADIYPLAPLQQGMLFHSLYEKDSAVYVATQSWRIRGELDETAFADAWRFLLERHSVLRTAFVGKDLETPLQVVLRRVDLPFERRDWRNVPAEQHEQQLAQLLESELSRPFDLAKPPLMRLLLVRMTEQEHMLLWSSHHLLLDGWSQPILLQELVTAYDAFVRHQRPALKAALPYRDYIEWLQRQDSSKAQAYWRKHLAGLRGATVLNLPRAEDGSAPPTGGHATYKYVFKLDLEATQLFARQHRCTLNTLLQSAWALVLSRYSGSSDIVFGVTIAGRPADLAGVESIVGPFINTLPLRIQVTPQDSIGVLLQEMQQRQSELLEYQHSPLLEVRRWSELPAGAALFENTLVLESYPAEAAEAVARSALKLEKVGSAEQIHYPLALNFGARHVLALRVTYDTARFDASTIRRLVDHLEVALESMVADPARSIRAVSLLNKAERDEQLERWNAHRVEYAREQYLHEQISAQAMRTPAAVALVDTHGSISFQELDQRSNQLAHYLQSLGVGPEVVVGLCMSRSASMVVGLLGILKAGGAYLPLDARHPEERLAYMLEDAGVAVLLTETALAQALPTHWGHVVCLDDAEQGQRIAAQRTDALARRIQPDNLMYVIYTSGSTGRPKGTLLAHAQVMNYLQWALQSYPISEGCGAPVNTSMAFDATVTSLWLPLLGGRSVRLLGEQDELAELADALAGEERYSLLKLTPAHLEGLRRLYPHAVRPDTTMAWVIGGEALSYAQLEYWRARAPGLRLINEYGPTETVVGCCTYEVTGELAREGGVPIGRPIANTRLYVLDEALQPVPVGVTGELYVGGAGVGRGYLKRGGLTAERFMADPHGAPGTRMYRTGDRVRYHADGNLEFIGRADHQVKLRGYRVELGEIEATLLQAPQVQQAAVVAHEEPDGERRLVAYVVIAATTPTAYDELRAYLRKALPEYMVPADIEILKELPLTRNGKVDREKLPAPQRLSSTAEYIAPRTATEHALTAIWAEVLKLDRVSVQDDFFQLGGHSLSAMRVIAQVRRIMQLELPLRAMFDAPSVRELAAHIELLQRGEFLPPLTVAHRPPELPLSFAQERLWFLDQLGLVGPSYNMATALQLEGALDLDALERSFTELVRRHESLRTHFETVDGRPAQVIDRPETFQVDRLDLRALQAPAQQEELGRQMLIQTQQALDLARGPLFKVSVLIMNEHDHVVLMTMHHIISDGWSMSVLIREISALYTAFSQGQASPLPELAVQYADYALWQRGWLQGEALERQLSYWKQQLAGAPAALELPTDRPRPAVPSFRGGRLAVSLPAELSAALTALGREEGATLYMVLLSGLQILLSRWSGQKDIVVGSPIAGRVHDQIEGLIGFFINTLVLRTDLNGDPSFRAVLRRVKETALGAYAHQDLPFEKLVAELQPERDLSRHPLFQVVLTFGNVPREDIELPGLQLNRLPYPYERAAPKFDLTLNLFESPSGLQGSLEYASDLFDESTVKRLVSQLERLLSAAVAAPESRVSELPLLSAAERAEQLEQWNATSEPGATQGGVHELIAAQAARRPDAIALHDAEGALSYVALDQQAQQLAHYLRRLGVGPEVVVGLCLRRTRHALIGMLGILKAGGAYLPLDEHQPAERLAYLLEDAAVPVVVTETALEEVLPSHWGHVVCVDDPQERQRIAAQPADALAAVAAEQLAYVIYTSGSSGQPKGVMVRHGGLTNYARYAAKRFDAGEGSGAPVNSSLSFDLALTSVYPLLISGGTVHLLSGDDDVQELATLLLASRDLTLLKLTPSHLEAVHKFIPVGQLGGRVRKLILGGERLKAGTLARWREEAPETVLYNHYGPTETTVGCVVEALAELDASIGEAVPIGRPVANTRVYVLDEDGQPVPVGVVGELYIAGAGLARGYLRRAGLTAQRFVADPYGPAGGRMYATGDRVRYRVDGRLDFLGRTDQQVKVRGYRVELGEIEARLSEHAAVAEAAVVREETAELERLVAYVVNAPGRTASAAELREHLKRGVPEYMLPSVFVTLEQLPLTANGKVDRRRLPTVQGHAAGEGYVSAQTPMEQALAAIWGEVLKLEQVGIEEDFFELGGHSLLATRVVAQVRDVLSVELPLRELFEYPRIRELAERIEALRREQQGLLLPPLTSQPREGRGIPLSFAQERLWFLEQLGLVGAAYNIPTGLRLKGALNVEALERSFAELARRHESLRTRFEMHDGEAVQVIDAAGDFRLRVHDLTILLPREQEEGILIQMKLQAQERLDLMTGPLFRVSLLRMGEHDHVVLLTLHHIISDGWSGAVLIREISGLYAAFAQGQPSPLPELPIQYADYARWQRGWLRDEALDKQLAYWRGQLAGAPAALELPTDRPRPAVASFKGAKLDFMLSKELSEGLQALARSEQATLFMVLLAAYQLLLSRLTGQQDIVVGSPIAGRTHRQTENLIGFFVNTLVLRTQLDAGMNFRELLRRVKETTLGAYAHQDLPFEKLVMELQPERDLSRQPLFQALLALQNMPREPFQLPGLTLEPYGIEHITSKFDFTIFARESLEGVRGAIEYASDLFDAETIERWLSYFQNLLSAMVANPDSLISALPLLSEPERVEQLERWNAHRVEYAREQYLHEQISAQAMHTPAAVALVDTHGSISFQELDQRSNQLAYYLQSLEVGPEVVVGLCMSRSASMVVGLLGILKAGGAYLPLDARHPEERLAYMLEDAGVAVLLTETALAQTLPTHWGHVVCLDDAEQGPRIAAQRTDAPVRRIQPDNLMYVIYTSGSTGRPKGTLLAHAQVMNYLQWALQNYPVSEGCGAPVNTSMAFDATVTSLWLPLLGGRSVRLLGEQDELAELAEALAGEERYSLLKLTPAHLEGLRRLYPHAVRPDTTMAWVIGGEALSYAQLAYWRARAPGLRLINEYGPTETVVGCCTYEVTGELAREGGVPIGRPIANTRLYVLDEALQPVPVGVAGELYVGGAGVGRGYLKRGGLTAERFMADPHGAPGTRMYRTGDRVRYHADGNLEFIGRADHQVKLRGYRVELGEIEATLLQAPQVQQAAVVAHEEPDGERRLVAYVVADVATLKASAPEQFSAMREETVGQWQQLFEDSYETARSAGPSFVGWNSSYTDEAIEPEQMQEWLDSTLERIGQLKPESVLEVGCGVGLVLQGLAPSCTRYYATDLSGTAIHELEDWLRGNPRLQHVELETQEARQLDSAPGIYDTIVLNSVIQYFPDVGYLVDVLRRAAQKVQAGGHIFVGDVRHLGLLQAFHTSVQLSKGIAGLTAGVLRNRIERAVSQEKELVLDPAFFVEFAKEHGLRAEVQLKRGAADNELTRYRYDVVLQSATVQTDMDGSGSDTPWQSTDGFIEKLGERLQEQRPGTLRISRIPNRRVARDVAAWRLVEQGADTRAAEELSLELDRLALPAEDPEAYWELGEQLGYAVHVQWTAGDPAHFDVQFVDHRLSAARTRPSLINPPPINPSLESYRSTSTAPDTQDRWRPYANDPIIGRLTQQLGMQLTETLREQLPEYMIPATFVMLDALPLTANGKLDRARLSAPEARPDVATYRAPQTPVEEALAGIWAQVLKIDRVGMEDNFFQLGGHSLLATRVIVQIRELFSVNLPLRALFENPTVAGLADCIFRDIVGTENPAALNRALADVRNMVSP</sequence>
<accession>A0A369UIT7</accession>
<dbReference type="CDD" id="cd02440">
    <property type="entry name" value="AdoMet_MTases"/>
    <property type="match status" value="1"/>
</dbReference>
<dbReference type="Gene3D" id="3.40.50.1820">
    <property type="entry name" value="alpha/beta hydrolase"/>
    <property type="match status" value="1"/>
</dbReference>
<dbReference type="SMART" id="SM00823">
    <property type="entry name" value="PKS_PP"/>
    <property type="match status" value="3"/>
</dbReference>
<dbReference type="InterPro" id="IPR006162">
    <property type="entry name" value="Ppantetheine_attach_site"/>
</dbReference>